<evidence type="ECO:0000313" key="1">
    <source>
        <dbReference type="EMBL" id="TPX44680.1"/>
    </source>
</evidence>
<dbReference type="InterPro" id="IPR001680">
    <property type="entry name" value="WD40_rpt"/>
</dbReference>
<sequence>MLAGQETHGIRTLDFSEVYRCSGASLVRVSPDAGLVATGVEHRVVVRDADSLAIALLFSMGCADTPDILCWSPDSTLIAAACSKRGYAQVWNVLDESWKCVLSEGVSGLSAMVWAPDARHLLVFSNFQLRITVWSLVTKEAVYIQYPKFKDKGYCFRSDGRYFALSERKECKDTISIYDCHDWTLLKHFPVDTFDLEDIAWSPDGRFIAVWESLLEYKMLIYSPDGRLISSYSAYESGLGIKSVSWSPSAQFLAIGSFDEKLRLLHNVTWKPLIDLSHPSQLPFPDIPVFKESNMRDIKDVSKAKIWSATMDKNPRIHYELARPPVTVPSIRVDVDKPVVPKKGVGLCEFSCTGRYLASKNENMPNVLWIWDLTTLSQVALIQQLSAIRSVAWNPVRPGVCAISCGNNYVYLWAAHEDTKVENNDRQDELAGACSAIEVPAVNFQIAAFSWSPDGRSLVLIDKDKFCIAYLVEEM</sequence>
<dbReference type="SMART" id="SM00320">
    <property type="entry name" value="WD40"/>
    <property type="match status" value="4"/>
</dbReference>
<protein>
    <recommendedName>
        <fullName evidence="3">Anaphase-promoting complex subunit 4 WD40 domain-containing protein</fullName>
    </recommendedName>
</protein>
<comment type="caution">
    <text evidence="1">The sequence shown here is derived from an EMBL/GenBank/DDBJ whole genome shotgun (WGS) entry which is preliminary data.</text>
</comment>
<dbReference type="Pfam" id="PF00400">
    <property type="entry name" value="WD40"/>
    <property type="match status" value="1"/>
</dbReference>
<organism evidence="1 2">
    <name type="scientific">Chytriomyces confervae</name>
    <dbReference type="NCBI Taxonomy" id="246404"/>
    <lineage>
        <taxon>Eukaryota</taxon>
        <taxon>Fungi</taxon>
        <taxon>Fungi incertae sedis</taxon>
        <taxon>Chytridiomycota</taxon>
        <taxon>Chytridiomycota incertae sedis</taxon>
        <taxon>Chytridiomycetes</taxon>
        <taxon>Chytridiales</taxon>
        <taxon>Chytriomycetaceae</taxon>
        <taxon>Chytriomyces</taxon>
    </lineage>
</organism>
<dbReference type="AlphaFoldDB" id="A0A507D0I0"/>
<dbReference type="STRING" id="246404.A0A507D0I0"/>
<dbReference type="GO" id="GO:1990810">
    <property type="term" value="P:microtubule anchoring at mitotic spindle pole body"/>
    <property type="evidence" value="ECO:0007669"/>
    <property type="project" value="TreeGrafter"/>
</dbReference>
<dbReference type="InterPro" id="IPR052778">
    <property type="entry name" value="Centrosome-WD_assoc"/>
</dbReference>
<dbReference type="InterPro" id="IPR015943">
    <property type="entry name" value="WD40/YVTN_repeat-like_dom_sf"/>
</dbReference>
<evidence type="ECO:0000313" key="2">
    <source>
        <dbReference type="Proteomes" id="UP000320333"/>
    </source>
</evidence>
<accession>A0A507D0I0</accession>
<keyword evidence="2" id="KW-1185">Reference proteome</keyword>
<gene>
    <name evidence="1" type="ORF">CcCBS67573_g10401</name>
</gene>
<dbReference type="InterPro" id="IPR036322">
    <property type="entry name" value="WD40_repeat_dom_sf"/>
</dbReference>
<proteinExistence type="predicted"/>
<dbReference type="GO" id="GO:0005815">
    <property type="term" value="C:microtubule organizing center"/>
    <property type="evidence" value="ECO:0007669"/>
    <property type="project" value="TreeGrafter"/>
</dbReference>
<dbReference type="EMBL" id="QEAP01001474">
    <property type="protein sequence ID" value="TPX44680.1"/>
    <property type="molecule type" value="Genomic_DNA"/>
</dbReference>
<dbReference type="GO" id="GO:1990811">
    <property type="term" value="C:MWP complex"/>
    <property type="evidence" value="ECO:0007669"/>
    <property type="project" value="TreeGrafter"/>
</dbReference>
<dbReference type="SUPFAM" id="SSF50978">
    <property type="entry name" value="WD40 repeat-like"/>
    <property type="match status" value="1"/>
</dbReference>
<dbReference type="OrthoDB" id="308690at2759"/>
<dbReference type="Proteomes" id="UP000320333">
    <property type="component" value="Unassembled WGS sequence"/>
</dbReference>
<reference evidence="1 2" key="1">
    <citation type="journal article" date="2019" name="Sci. Rep.">
        <title>Comparative genomics of chytrid fungi reveal insights into the obligate biotrophic and pathogenic lifestyle of Synchytrium endobioticum.</title>
        <authorList>
            <person name="van de Vossenberg B.T.L.H."/>
            <person name="Warris S."/>
            <person name="Nguyen H.D.T."/>
            <person name="van Gent-Pelzer M.P.E."/>
            <person name="Joly D.L."/>
            <person name="van de Geest H.C."/>
            <person name="Bonants P.J.M."/>
            <person name="Smith D.S."/>
            <person name="Levesque C.A."/>
            <person name="van der Lee T.A.J."/>
        </authorList>
    </citation>
    <scope>NUCLEOTIDE SEQUENCE [LARGE SCALE GENOMIC DNA]</scope>
    <source>
        <strain evidence="1 2">CBS 675.73</strain>
    </source>
</reference>
<dbReference type="PANTHER" id="PTHR16220:SF0">
    <property type="entry name" value="WD REPEAT-CONTAINING PROTEIN WRAP73"/>
    <property type="match status" value="1"/>
</dbReference>
<name>A0A507D0I0_9FUNG</name>
<evidence type="ECO:0008006" key="3">
    <source>
        <dbReference type="Google" id="ProtNLM"/>
    </source>
</evidence>
<dbReference type="PANTHER" id="PTHR16220">
    <property type="entry name" value="WD REPEAT PROTEIN 8-RELATED"/>
    <property type="match status" value="1"/>
</dbReference>
<dbReference type="Gene3D" id="2.130.10.10">
    <property type="entry name" value="YVTN repeat-like/Quinoprotein amine dehydrogenase"/>
    <property type="match status" value="3"/>
</dbReference>